<proteinExistence type="predicted"/>
<keyword evidence="2" id="KW-1185">Reference proteome</keyword>
<gene>
    <name evidence="1" type="ORF">PAXRUDRAFT_158890</name>
</gene>
<dbReference type="InParanoid" id="A0A0D0CXQ4"/>
<dbReference type="HOGENOM" id="CLU_006344_7_1_1"/>
<dbReference type="OrthoDB" id="3199698at2759"/>
<sequence>MHPTQPVHTLLSYTFPKPTCRHWFKNKSGLTQHVNTAHAISPPPPSPLPELHAETAPDPTAGQACLGADALLQHEYEVDTEFFRPRDKLYWNYHMLLTGQPCDKNGDNLSDGTLSHLLHEKSNDNWEPYQNWLEFELAEFLYTQNQMPALQIDTLLDIWAASLLNSGGEPLFTDHKDLYKMINSTALGDIKWDSFAIQCTSDTLSENVPAWMNDVYDVYF</sequence>
<dbReference type="InterPro" id="IPR041078">
    <property type="entry name" value="Plavaka"/>
</dbReference>
<dbReference type="AlphaFoldDB" id="A0A0D0CXQ4"/>
<organism evidence="1 2">
    <name type="scientific">Paxillus rubicundulus Ve08.2h10</name>
    <dbReference type="NCBI Taxonomy" id="930991"/>
    <lineage>
        <taxon>Eukaryota</taxon>
        <taxon>Fungi</taxon>
        <taxon>Dikarya</taxon>
        <taxon>Basidiomycota</taxon>
        <taxon>Agaricomycotina</taxon>
        <taxon>Agaricomycetes</taxon>
        <taxon>Agaricomycetidae</taxon>
        <taxon>Boletales</taxon>
        <taxon>Paxilineae</taxon>
        <taxon>Paxillaceae</taxon>
        <taxon>Paxillus</taxon>
    </lineage>
</organism>
<reference evidence="2" key="2">
    <citation type="submission" date="2015-01" db="EMBL/GenBank/DDBJ databases">
        <title>Evolutionary Origins and Diversification of the Mycorrhizal Mutualists.</title>
        <authorList>
            <consortium name="DOE Joint Genome Institute"/>
            <consortium name="Mycorrhizal Genomics Consortium"/>
            <person name="Kohler A."/>
            <person name="Kuo A."/>
            <person name="Nagy L.G."/>
            <person name="Floudas D."/>
            <person name="Copeland A."/>
            <person name="Barry K.W."/>
            <person name="Cichocki N."/>
            <person name="Veneault-Fourrey C."/>
            <person name="LaButti K."/>
            <person name="Lindquist E.A."/>
            <person name="Lipzen A."/>
            <person name="Lundell T."/>
            <person name="Morin E."/>
            <person name="Murat C."/>
            <person name="Riley R."/>
            <person name="Ohm R."/>
            <person name="Sun H."/>
            <person name="Tunlid A."/>
            <person name="Henrissat B."/>
            <person name="Grigoriev I.V."/>
            <person name="Hibbett D.S."/>
            <person name="Martin F."/>
        </authorList>
    </citation>
    <scope>NUCLEOTIDE SEQUENCE [LARGE SCALE GENOMIC DNA]</scope>
    <source>
        <strain evidence="2">Ve08.2h10</strain>
    </source>
</reference>
<reference evidence="1 2" key="1">
    <citation type="submission" date="2014-04" db="EMBL/GenBank/DDBJ databases">
        <authorList>
            <consortium name="DOE Joint Genome Institute"/>
            <person name="Kuo A."/>
            <person name="Kohler A."/>
            <person name="Jargeat P."/>
            <person name="Nagy L.G."/>
            <person name="Floudas D."/>
            <person name="Copeland A."/>
            <person name="Barry K.W."/>
            <person name="Cichocki N."/>
            <person name="Veneault-Fourrey C."/>
            <person name="LaButti K."/>
            <person name="Lindquist E.A."/>
            <person name="Lipzen A."/>
            <person name="Lundell T."/>
            <person name="Morin E."/>
            <person name="Murat C."/>
            <person name="Sun H."/>
            <person name="Tunlid A."/>
            <person name="Henrissat B."/>
            <person name="Grigoriev I.V."/>
            <person name="Hibbett D.S."/>
            <person name="Martin F."/>
            <person name="Nordberg H.P."/>
            <person name="Cantor M.N."/>
            <person name="Hua S.X."/>
        </authorList>
    </citation>
    <scope>NUCLEOTIDE SEQUENCE [LARGE SCALE GENOMIC DNA]</scope>
    <source>
        <strain evidence="1 2">Ve08.2h10</strain>
    </source>
</reference>
<dbReference type="EMBL" id="KN826036">
    <property type="protein sequence ID" value="KIK80363.1"/>
    <property type="molecule type" value="Genomic_DNA"/>
</dbReference>
<accession>A0A0D0CXQ4</accession>
<dbReference type="Pfam" id="PF18759">
    <property type="entry name" value="Plavaka"/>
    <property type="match status" value="1"/>
</dbReference>
<name>A0A0D0CXQ4_9AGAM</name>
<evidence type="ECO:0008006" key="3">
    <source>
        <dbReference type="Google" id="ProtNLM"/>
    </source>
</evidence>
<dbReference type="Proteomes" id="UP000054538">
    <property type="component" value="Unassembled WGS sequence"/>
</dbReference>
<evidence type="ECO:0000313" key="2">
    <source>
        <dbReference type="Proteomes" id="UP000054538"/>
    </source>
</evidence>
<protein>
    <recommendedName>
        <fullName evidence="3">C2H2-type domain-containing protein</fullName>
    </recommendedName>
</protein>
<evidence type="ECO:0000313" key="1">
    <source>
        <dbReference type="EMBL" id="KIK80363.1"/>
    </source>
</evidence>